<protein>
    <submittedName>
        <fullName evidence="1">Uncharacterized protein</fullName>
    </submittedName>
</protein>
<dbReference type="KEGG" id="loa:LOAG_08892"/>
<name>A0A1S0TTE8_LOALO</name>
<dbReference type="AlphaFoldDB" id="A0A1S0TTE8"/>
<dbReference type="InParanoid" id="A0A1S0TTE8"/>
<proteinExistence type="predicted"/>
<accession>A0A1S0TTE8</accession>
<evidence type="ECO:0000313" key="1">
    <source>
        <dbReference type="EMBL" id="EFO19600.1"/>
    </source>
</evidence>
<dbReference type="GeneID" id="9946322"/>
<organism evidence="1">
    <name type="scientific">Loa loa</name>
    <name type="common">Eye worm</name>
    <name type="synonym">Filaria loa</name>
    <dbReference type="NCBI Taxonomy" id="7209"/>
    <lineage>
        <taxon>Eukaryota</taxon>
        <taxon>Metazoa</taxon>
        <taxon>Ecdysozoa</taxon>
        <taxon>Nematoda</taxon>
        <taxon>Chromadorea</taxon>
        <taxon>Rhabditida</taxon>
        <taxon>Spirurina</taxon>
        <taxon>Spiruromorpha</taxon>
        <taxon>Filarioidea</taxon>
        <taxon>Onchocercidae</taxon>
        <taxon>Loa</taxon>
    </lineage>
</organism>
<dbReference type="CTD" id="9946322"/>
<dbReference type="EMBL" id="JH712334">
    <property type="protein sequence ID" value="EFO19600.1"/>
    <property type="molecule type" value="Genomic_DNA"/>
</dbReference>
<gene>
    <name evidence="1" type="ORF">LOAG_08892</name>
</gene>
<sequence length="224" mass="26063">MLSDLRCKTMTKGWFWKSMKLYSQATIIIRLLNDRIIAHNAGNSNNSFGLFQWITDCMWTCGGLEVPREHALPLLIAMPFISKCIICASTSVNGAVIKDMQNCFVLYHRLQNVDKLHVLVDQYVFILRRATFWIVMDAESFLVHNFTAKQCIFRIKKAQFHLPIFITVPEVLKFRSYYGQLTISPNLGNISIHCNARHLLDNFLQNTPSLYFSYQRITKNFKEE</sequence>
<reference evidence="1" key="1">
    <citation type="submission" date="2012-04" db="EMBL/GenBank/DDBJ databases">
        <title>The Genome Sequence of Loa loa.</title>
        <authorList>
            <consortium name="The Broad Institute Genome Sequencing Platform"/>
            <consortium name="Broad Institute Genome Sequencing Center for Infectious Disease"/>
            <person name="Nutman T.B."/>
            <person name="Fink D.L."/>
            <person name="Russ C."/>
            <person name="Young S."/>
            <person name="Zeng Q."/>
            <person name="Gargeya S."/>
            <person name="Alvarado L."/>
            <person name="Berlin A."/>
            <person name="Chapman S.B."/>
            <person name="Chen Z."/>
            <person name="Freedman E."/>
            <person name="Gellesch M."/>
            <person name="Goldberg J."/>
            <person name="Griggs A."/>
            <person name="Gujja S."/>
            <person name="Heilman E.R."/>
            <person name="Heiman D."/>
            <person name="Howarth C."/>
            <person name="Mehta T."/>
            <person name="Neiman D."/>
            <person name="Pearson M."/>
            <person name="Roberts A."/>
            <person name="Saif S."/>
            <person name="Shea T."/>
            <person name="Shenoy N."/>
            <person name="Sisk P."/>
            <person name="Stolte C."/>
            <person name="Sykes S."/>
            <person name="White J."/>
            <person name="Yandava C."/>
            <person name="Haas B."/>
            <person name="Henn M.R."/>
            <person name="Nusbaum C."/>
            <person name="Birren B."/>
        </authorList>
    </citation>
    <scope>NUCLEOTIDE SEQUENCE [LARGE SCALE GENOMIC DNA]</scope>
</reference>
<dbReference type="RefSeq" id="XP_003144470.1">
    <property type="nucleotide sequence ID" value="XM_003144422.1"/>
</dbReference>